<keyword evidence="4" id="KW-1185">Reference proteome</keyword>
<dbReference type="InterPro" id="IPR036291">
    <property type="entry name" value="NAD(P)-bd_dom_sf"/>
</dbReference>
<dbReference type="Pfam" id="PF00106">
    <property type="entry name" value="adh_short"/>
    <property type="match status" value="1"/>
</dbReference>
<evidence type="ECO:0000313" key="3">
    <source>
        <dbReference type="EMBL" id="MEV5510337.1"/>
    </source>
</evidence>
<dbReference type="EMBL" id="JBFAUK010000031">
    <property type="protein sequence ID" value="MEV5510337.1"/>
    <property type="molecule type" value="Genomic_DNA"/>
</dbReference>
<dbReference type="RefSeq" id="WP_109279955.1">
    <property type="nucleotide sequence ID" value="NZ_JBFAUK010000031.1"/>
</dbReference>
<proteinExistence type="inferred from homology"/>
<dbReference type="PRINTS" id="PR00081">
    <property type="entry name" value="GDHRDH"/>
</dbReference>
<organism evidence="3 4">
    <name type="scientific">Streptomyces orinoci</name>
    <name type="common">Streptoverticillium orinoci</name>
    <dbReference type="NCBI Taxonomy" id="67339"/>
    <lineage>
        <taxon>Bacteria</taxon>
        <taxon>Bacillati</taxon>
        <taxon>Actinomycetota</taxon>
        <taxon>Actinomycetes</taxon>
        <taxon>Kitasatosporales</taxon>
        <taxon>Streptomycetaceae</taxon>
        <taxon>Streptomyces</taxon>
    </lineage>
</organism>
<protein>
    <submittedName>
        <fullName evidence="3">SDR family oxidoreductase</fullName>
    </submittedName>
</protein>
<sequence>MDLELKQRRAMVTASSKGIGAAIARRLVDEGCAVLVHGRDRERAGEVARELREAGGTVEVVLGDVTDEAAAERVAGQARDWGADILVNNAGPFAENTWETAEPSAWLAAMSGNVLPGVRMIRAVLPGMRERGWGRVVNVGSRAATTPLPHMVEYSAAKAAVVNMTTSLARHLAGTGITVNSVSPGVIATEGMRAMFRQEAADEGRSTRWSDLEPRLVNEYAPNPAGRLGTAEDIAAAVAFLASPLAGYINGIDLRVDGGIAQVP</sequence>
<gene>
    <name evidence="3" type="ORF">AB0L16_28580</name>
</gene>
<evidence type="ECO:0000256" key="2">
    <source>
        <dbReference type="RuleBase" id="RU000363"/>
    </source>
</evidence>
<dbReference type="SUPFAM" id="SSF51735">
    <property type="entry name" value="NAD(P)-binding Rossmann-fold domains"/>
    <property type="match status" value="1"/>
</dbReference>
<dbReference type="PROSITE" id="PS00061">
    <property type="entry name" value="ADH_SHORT"/>
    <property type="match status" value="1"/>
</dbReference>
<dbReference type="InterPro" id="IPR050259">
    <property type="entry name" value="SDR"/>
</dbReference>
<dbReference type="InterPro" id="IPR002347">
    <property type="entry name" value="SDR_fam"/>
</dbReference>
<reference evidence="3 4" key="1">
    <citation type="submission" date="2024-06" db="EMBL/GenBank/DDBJ databases">
        <title>The Natural Products Discovery Center: Release of the First 8490 Sequenced Strains for Exploring Actinobacteria Biosynthetic Diversity.</title>
        <authorList>
            <person name="Kalkreuter E."/>
            <person name="Kautsar S.A."/>
            <person name="Yang D."/>
            <person name="Bader C.D."/>
            <person name="Teijaro C.N."/>
            <person name="Fluegel L."/>
            <person name="Davis C.M."/>
            <person name="Simpson J.R."/>
            <person name="Lauterbach L."/>
            <person name="Steele A.D."/>
            <person name="Gui C."/>
            <person name="Meng S."/>
            <person name="Li G."/>
            <person name="Viehrig K."/>
            <person name="Ye F."/>
            <person name="Su P."/>
            <person name="Kiefer A.F."/>
            <person name="Nichols A."/>
            <person name="Cepeda A.J."/>
            <person name="Yan W."/>
            <person name="Fan B."/>
            <person name="Jiang Y."/>
            <person name="Adhikari A."/>
            <person name="Zheng C.-J."/>
            <person name="Schuster L."/>
            <person name="Cowan T.M."/>
            <person name="Smanski M.J."/>
            <person name="Chevrette M.G."/>
            <person name="De Carvalho L.P.S."/>
            <person name="Shen B."/>
        </authorList>
    </citation>
    <scope>NUCLEOTIDE SEQUENCE [LARGE SCALE GENOMIC DNA]</scope>
    <source>
        <strain evidence="3 4">NPDC052347</strain>
    </source>
</reference>
<dbReference type="InterPro" id="IPR020904">
    <property type="entry name" value="Sc_DH/Rdtase_CS"/>
</dbReference>
<dbReference type="PRINTS" id="PR00080">
    <property type="entry name" value="SDRFAMILY"/>
</dbReference>
<evidence type="ECO:0000313" key="4">
    <source>
        <dbReference type="Proteomes" id="UP001552594"/>
    </source>
</evidence>
<dbReference type="Proteomes" id="UP001552594">
    <property type="component" value="Unassembled WGS sequence"/>
</dbReference>
<name>A0ABV3K5B3_STRON</name>
<comment type="caution">
    <text evidence="3">The sequence shown here is derived from an EMBL/GenBank/DDBJ whole genome shotgun (WGS) entry which is preliminary data.</text>
</comment>
<comment type="similarity">
    <text evidence="1 2">Belongs to the short-chain dehydrogenases/reductases (SDR) family.</text>
</comment>
<evidence type="ECO:0000256" key="1">
    <source>
        <dbReference type="ARBA" id="ARBA00006484"/>
    </source>
</evidence>
<dbReference type="PANTHER" id="PTHR42879">
    <property type="entry name" value="3-OXOACYL-(ACYL-CARRIER-PROTEIN) REDUCTASE"/>
    <property type="match status" value="1"/>
</dbReference>
<dbReference type="Gene3D" id="3.40.50.720">
    <property type="entry name" value="NAD(P)-binding Rossmann-like Domain"/>
    <property type="match status" value="1"/>
</dbReference>
<accession>A0ABV3K5B3</accession>
<dbReference type="PANTHER" id="PTHR42879:SF6">
    <property type="entry name" value="NADPH-DEPENDENT REDUCTASE BACG"/>
    <property type="match status" value="1"/>
</dbReference>